<evidence type="ECO:0008006" key="4">
    <source>
        <dbReference type="Google" id="ProtNLM"/>
    </source>
</evidence>
<sequence length="353" mass="38508">MAEILSSLSSTPLPTILVVAGLVFLFLSIGGQLGAQLATPKIKRSVAGAIGGLLLVFGLGLYFVDKSPDTTEKEVAKKSELPADESEQVEEGHRLRAEKFQEGLIVHTQSNFHLYDGQLTLSLQGQHLQGSAEIMGTDTSQLEILSEEAGRPTVLKLTIVKEQVDTKVILGEEESVTSESGIFEGHSLLIQYKQGQWQKQLLGAEPTEQQRRELKTGYTDDFESYPDGMVALGESWQFEGAELAQLMGFGSYLSVDGSATMKFLEVVEYEGETCALITLQRLEMTAITLDGDGNEVTLNFGGEGRVYRSLDRFIDRQVDFNGNMKMQTEAVMEGQKVGIAINGPVTISVQSNT</sequence>
<gene>
    <name evidence="2" type="ORF">ACFSJ3_10675</name>
</gene>
<evidence type="ECO:0000313" key="3">
    <source>
        <dbReference type="Proteomes" id="UP001597380"/>
    </source>
</evidence>
<dbReference type="Proteomes" id="UP001597380">
    <property type="component" value="Unassembled WGS sequence"/>
</dbReference>
<feature type="transmembrane region" description="Helical" evidence="1">
    <location>
        <begin position="46"/>
        <end position="64"/>
    </location>
</feature>
<proteinExistence type="predicted"/>
<dbReference type="RefSeq" id="WP_345339167.1">
    <property type="nucleotide sequence ID" value="NZ_BAABLI010000008.1"/>
</dbReference>
<evidence type="ECO:0000256" key="1">
    <source>
        <dbReference type="SAM" id="Phobius"/>
    </source>
</evidence>
<reference evidence="3" key="1">
    <citation type="journal article" date="2019" name="Int. J. Syst. Evol. Microbiol.">
        <title>The Global Catalogue of Microorganisms (GCM) 10K type strain sequencing project: providing services to taxonomists for standard genome sequencing and annotation.</title>
        <authorList>
            <consortium name="The Broad Institute Genomics Platform"/>
            <consortium name="The Broad Institute Genome Sequencing Center for Infectious Disease"/>
            <person name="Wu L."/>
            <person name="Ma J."/>
        </authorList>
    </citation>
    <scope>NUCLEOTIDE SEQUENCE [LARGE SCALE GENOMIC DNA]</scope>
    <source>
        <strain evidence="3">CGMCC 1.10992</strain>
    </source>
</reference>
<keyword evidence="3" id="KW-1185">Reference proteome</keyword>
<accession>A0ABW4XNM4</accession>
<keyword evidence="1" id="KW-1133">Transmembrane helix</keyword>
<dbReference type="EMBL" id="JBHUHT010000012">
    <property type="protein sequence ID" value="MFD2096449.1"/>
    <property type="molecule type" value="Genomic_DNA"/>
</dbReference>
<keyword evidence="1" id="KW-0812">Transmembrane</keyword>
<evidence type="ECO:0000313" key="2">
    <source>
        <dbReference type="EMBL" id="MFD2096449.1"/>
    </source>
</evidence>
<feature type="transmembrane region" description="Helical" evidence="1">
    <location>
        <begin position="12"/>
        <end position="34"/>
    </location>
</feature>
<protein>
    <recommendedName>
        <fullName evidence="4">LPS export ABC transporter periplasmic protein LptC</fullName>
    </recommendedName>
</protein>
<comment type="caution">
    <text evidence="2">The sequence shown here is derived from an EMBL/GenBank/DDBJ whole genome shotgun (WGS) entry which is preliminary data.</text>
</comment>
<name>A0ABW4XNM4_9GAMM</name>
<organism evidence="2 3">
    <name type="scientific">Corallincola platygyrae</name>
    <dbReference type="NCBI Taxonomy" id="1193278"/>
    <lineage>
        <taxon>Bacteria</taxon>
        <taxon>Pseudomonadati</taxon>
        <taxon>Pseudomonadota</taxon>
        <taxon>Gammaproteobacteria</taxon>
        <taxon>Alteromonadales</taxon>
        <taxon>Psychromonadaceae</taxon>
        <taxon>Corallincola</taxon>
    </lineage>
</organism>
<keyword evidence="1" id="KW-0472">Membrane</keyword>